<dbReference type="AlphaFoldDB" id="A0A6G0VT20"/>
<protein>
    <submittedName>
        <fullName evidence="1">Uncharacterized protein</fullName>
    </submittedName>
</protein>
<proteinExistence type="predicted"/>
<dbReference type="EMBL" id="VUJU01013264">
    <property type="protein sequence ID" value="KAF0705362.1"/>
    <property type="molecule type" value="Genomic_DNA"/>
</dbReference>
<organism evidence="1 2">
    <name type="scientific">Aphis craccivora</name>
    <name type="common">Cowpea aphid</name>
    <dbReference type="NCBI Taxonomy" id="307492"/>
    <lineage>
        <taxon>Eukaryota</taxon>
        <taxon>Metazoa</taxon>
        <taxon>Ecdysozoa</taxon>
        <taxon>Arthropoda</taxon>
        <taxon>Hexapoda</taxon>
        <taxon>Insecta</taxon>
        <taxon>Pterygota</taxon>
        <taxon>Neoptera</taxon>
        <taxon>Paraneoptera</taxon>
        <taxon>Hemiptera</taxon>
        <taxon>Sternorrhyncha</taxon>
        <taxon>Aphidomorpha</taxon>
        <taxon>Aphidoidea</taxon>
        <taxon>Aphididae</taxon>
        <taxon>Aphidini</taxon>
        <taxon>Aphis</taxon>
        <taxon>Aphis</taxon>
    </lineage>
</organism>
<reference evidence="1 2" key="1">
    <citation type="submission" date="2019-08" db="EMBL/GenBank/DDBJ databases">
        <title>Whole genome of Aphis craccivora.</title>
        <authorList>
            <person name="Voronova N.V."/>
            <person name="Shulinski R.S."/>
            <person name="Bandarenka Y.V."/>
            <person name="Zhorov D.G."/>
            <person name="Warner D."/>
        </authorList>
    </citation>
    <scope>NUCLEOTIDE SEQUENCE [LARGE SCALE GENOMIC DNA]</scope>
    <source>
        <strain evidence="1">180601</strain>
        <tissue evidence="1">Whole Body</tissue>
    </source>
</reference>
<evidence type="ECO:0000313" key="1">
    <source>
        <dbReference type="EMBL" id="KAF0705362.1"/>
    </source>
</evidence>
<evidence type="ECO:0000313" key="2">
    <source>
        <dbReference type="Proteomes" id="UP000478052"/>
    </source>
</evidence>
<dbReference type="Proteomes" id="UP000478052">
    <property type="component" value="Unassembled WGS sequence"/>
</dbReference>
<gene>
    <name evidence="1" type="ORF">FWK35_00026605</name>
</gene>
<comment type="caution">
    <text evidence="1">The sequence shown here is derived from an EMBL/GenBank/DDBJ whole genome shotgun (WGS) entry which is preliminary data.</text>
</comment>
<sequence length="124" mass="14269">MMGSITAYKNFMDCRLPLEPVITRWGTWLEAALFYSENFSKFKELVSNIEDDAQSVQKVKSTLIETVRDGLKTIENEKGQILYEKFKSVFDKNPGYNILKLYNNSINGNDVNLKKDPAIISCYK</sequence>
<name>A0A6G0VT20_APHCR</name>
<keyword evidence="2" id="KW-1185">Reference proteome</keyword>
<accession>A0A6G0VT20</accession>
<dbReference type="OrthoDB" id="6627850at2759"/>